<comment type="subcellular location">
    <subcellularLocation>
        <location evidence="1">Endoplasmic reticulum</location>
    </subcellularLocation>
</comment>
<keyword evidence="7" id="KW-0256">Endoplasmic reticulum</keyword>
<keyword evidence="5" id="KW-0328">Glycosyltransferase</keyword>
<sequence>MSTKTVFVTVGTTKFNELIDTVTDRRTLEALKRNGYTSMILQIGNGTFVLEPSDVIEISSYTFKPDIGPDMINSDLIISHGGAGSIMQALDYGKPLLVVINEKLMDNHQYELAEKLCEEKYLYYTTCENLRNCIDNLDFKLLNSVKIDNSKKICKQIECFLKI</sequence>
<evidence type="ECO:0000256" key="5">
    <source>
        <dbReference type="ARBA" id="ARBA00022676"/>
    </source>
</evidence>
<evidence type="ECO:0000256" key="4">
    <source>
        <dbReference type="ARBA" id="ARBA00017468"/>
    </source>
</evidence>
<name>A0A2S2P0Q2_SCHGA</name>
<dbReference type="GO" id="GO:0006488">
    <property type="term" value="P:dolichol-linked oligosaccharide biosynthetic process"/>
    <property type="evidence" value="ECO:0007669"/>
    <property type="project" value="InterPro"/>
</dbReference>
<dbReference type="EMBL" id="GGMR01010430">
    <property type="protein sequence ID" value="MBY23049.1"/>
    <property type="molecule type" value="Transcribed_RNA"/>
</dbReference>
<accession>A0A2S2P0Q2</accession>
<dbReference type="InterPro" id="IPR007235">
    <property type="entry name" value="Glyco_trans_28_C"/>
</dbReference>
<evidence type="ECO:0000256" key="2">
    <source>
        <dbReference type="ARBA" id="ARBA00006962"/>
    </source>
</evidence>
<keyword evidence="6 9" id="KW-0808">Transferase</keyword>
<dbReference type="PANTHER" id="PTHR12867">
    <property type="entry name" value="GLYCOSYL TRANSFERASE-RELATED"/>
    <property type="match status" value="1"/>
</dbReference>
<dbReference type="AlphaFoldDB" id="A0A2S2P0Q2"/>
<evidence type="ECO:0000256" key="7">
    <source>
        <dbReference type="ARBA" id="ARBA00022824"/>
    </source>
</evidence>
<dbReference type="InterPro" id="IPR039042">
    <property type="entry name" value="Alg13-like"/>
</dbReference>
<comment type="similarity">
    <text evidence="2">Belongs to the glycosyltransferase 28 family.</text>
</comment>
<evidence type="ECO:0000256" key="1">
    <source>
        <dbReference type="ARBA" id="ARBA00004240"/>
    </source>
</evidence>
<organism evidence="9">
    <name type="scientific">Schizaphis graminum</name>
    <name type="common">Green bug aphid</name>
    <dbReference type="NCBI Taxonomy" id="13262"/>
    <lineage>
        <taxon>Eukaryota</taxon>
        <taxon>Metazoa</taxon>
        <taxon>Ecdysozoa</taxon>
        <taxon>Arthropoda</taxon>
        <taxon>Hexapoda</taxon>
        <taxon>Insecta</taxon>
        <taxon>Pterygota</taxon>
        <taxon>Neoptera</taxon>
        <taxon>Paraneoptera</taxon>
        <taxon>Hemiptera</taxon>
        <taxon>Sternorrhyncha</taxon>
        <taxon>Aphidomorpha</taxon>
        <taxon>Aphidoidea</taxon>
        <taxon>Aphididae</taxon>
        <taxon>Aphidini</taxon>
        <taxon>Schizaphis</taxon>
    </lineage>
</organism>
<proteinExistence type="inferred from homology"/>
<reference evidence="9" key="1">
    <citation type="submission" date="2018-04" db="EMBL/GenBank/DDBJ databases">
        <title>Transcriptome of Schizaphis graminum biotype I.</title>
        <authorList>
            <person name="Scully E.D."/>
            <person name="Geib S.M."/>
            <person name="Palmer N.A."/>
            <person name="Koch K."/>
            <person name="Bradshaw J."/>
            <person name="Heng-Moss T."/>
            <person name="Sarath G."/>
        </authorList>
    </citation>
    <scope>NUCLEOTIDE SEQUENCE</scope>
</reference>
<evidence type="ECO:0000256" key="6">
    <source>
        <dbReference type="ARBA" id="ARBA00022679"/>
    </source>
</evidence>
<dbReference type="GO" id="GO:0005783">
    <property type="term" value="C:endoplasmic reticulum"/>
    <property type="evidence" value="ECO:0007669"/>
    <property type="project" value="UniProtKB-SubCell"/>
</dbReference>
<dbReference type="Gene3D" id="3.40.50.2000">
    <property type="entry name" value="Glycogen Phosphorylase B"/>
    <property type="match status" value="1"/>
</dbReference>
<dbReference type="GO" id="GO:0004577">
    <property type="term" value="F:N-acetylglucosaminyldiphosphodolichol N-acetylglucosaminyltransferase activity"/>
    <property type="evidence" value="ECO:0007669"/>
    <property type="project" value="UniProtKB-EC"/>
</dbReference>
<evidence type="ECO:0000259" key="8">
    <source>
        <dbReference type="Pfam" id="PF04101"/>
    </source>
</evidence>
<protein>
    <recommendedName>
        <fullName evidence="4">UDP-N-acetylglucosamine transferase subunit ALG13</fullName>
        <ecNumber evidence="3">2.4.1.141</ecNumber>
    </recommendedName>
</protein>
<dbReference type="EC" id="2.4.1.141" evidence="3"/>
<gene>
    <name evidence="9" type="primary">Alg13</name>
    <name evidence="9" type="ORF">g.30703</name>
</gene>
<dbReference type="Pfam" id="PF04101">
    <property type="entry name" value="Glyco_tran_28_C"/>
    <property type="match status" value="1"/>
</dbReference>
<dbReference type="PANTHER" id="PTHR12867:SF6">
    <property type="entry name" value="N-ACETYLGLUCOSAMINYLDIPHOSPHODOLICHOL N-ACETYLGLUCOSAMINYLTRANSFERASE"/>
    <property type="match status" value="1"/>
</dbReference>
<feature type="domain" description="Glycosyl transferase family 28 C-terminal" evidence="8">
    <location>
        <begin position="5"/>
        <end position="143"/>
    </location>
</feature>
<dbReference type="SUPFAM" id="SSF53756">
    <property type="entry name" value="UDP-Glycosyltransferase/glycogen phosphorylase"/>
    <property type="match status" value="1"/>
</dbReference>
<evidence type="ECO:0000313" key="9">
    <source>
        <dbReference type="EMBL" id="MBY23049.1"/>
    </source>
</evidence>
<evidence type="ECO:0000256" key="3">
    <source>
        <dbReference type="ARBA" id="ARBA00012614"/>
    </source>
</evidence>